<accession>A0A367ZJS9</accession>
<dbReference type="EMBL" id="QOQW01000023">
    <property type="protein sequence ID" value="RCK78375.1"/>
    <property type="molecule type" value="Genomic_DNA"/>
</dbReference>
<protein>
    <submittedName>
        <fullName evidence="2">Uncharacterized protein</fullName>
    </submittedName>
</protein>
<evidence type="ECO:0000313" key="2">
    <source>
        <dbReference type="EMBL" id="RCK78375.1"/>
    </source>
</evidence>
<gene>
    <name evidence="2" type="ORF">OZSIB_1477</name>
</gene>
<feature type="chain" id="PRO_5017066413" evidence="1">
    <location>
        <begin position="28"/>
        <end position="282"/>
    </location>
</feature>
<name>A0A367ZJS9_9BACT</name>
<dbReference type="AlphaFoldDB" id="A0A367ZJS9"/>
<evidence type="ECO:0000256" key="1">
    <source>
        <dbReference type="SAM" id="SignalP"/>
    </source>
</evidence>
<reference evidence="2 3" key="1">
    <citation type="submission" date="2018-05" db="EMBL/GenBank/DDBJ databases">
        <title>A metagenomic window into the 2 km-deep terrestrial subsurface aquifer revealed taxonomically and functionally diverse microbial community comprising novel uncultured bacterial lineages.</title>
        <authorList>
            <person name="Kadnikov V.V."/>
            <person name="Mardanov A.V."/>
            <person name="Beletsky A.V."/>
            <person name="Banks D."/>
            <person name="Pimenov N.V."/>
            <person name="Frank Y.A."/>
            <person name="Karnachuk O.V."/>
            <person name="Ravin N.V."/>
        </authorList>
    </citation>
    <scope>NUCLEOTIDE SEQUENCE [LARGE SCALE GENOMIC DNA]</scope>
    <source>
        <strain evidence="2">BY5</strain>
    </source>
</reference>
<evidence type="ECO:0000313" key="3">
    <source>
        <dbReference type="Proteomes" id="UP000252355"/>
    </source>
</evidence>
<feature type="signal peptide" evidence="1">
    <location>
        <begin position="1"/>
        <end position="27"/>
    </location>
</feature>
<organism evidence="2 3">
    <name type="scientific">Candidatus Ozemobacter sibiricus</name>
    <dbReference type="NCBI Taxonomy" id="2268124"/>
    <lineage>
        <taxon>Bacteria</taxon>
        <taxon>Candidatus Ozemobacteria</taxon>
        <taxon>Candidatus Ozemobacterales</taxon>
        <taxon>Candidatus Ozemobacteraceae</taxon>
        <taxon>Candidatus Ozemobacter</taxon>
    </lineage>
</organism>
<dbReference type="Proteomes" id="UP000252355">
    <property type="component" value="Unassembled WGS sequence"/>
</dbReference>
<comment type="caution">
    <text evidence="2">The sequence shown here is derived from an EMBL/GenBank/DDBJ whole genome shotgun (WGS) entry which is preliminary data.</text>
</comment>
<keyword evidence="1" id="KW-0732">Signal</keyword>
<sequence length="282" mass="32294">MRNRSFLLLVVLCGTLLLSARAPIAWALAVANPDEIEVFGLVSLGEDGAAWLRWGGREFLVSPGYMIGRDLRVVAVRHDSVVLYRPRARVYHALSPKTFDLPEKDRTHVIWCAPMPLWKAIRMIALAYRKDYICHSETRAEVSPRRHHRDMISMLEQTVAPHHRAHGREGIIYASPVHVDGLGWNWFNEQVRRFNSRNLTRWFPSLADKGTIISDGRDLASVLEFIAWRVRVPIRWDKPSRMPLYCSFKDRPWHEIIAHIAIFNGLGLQPGPEGLVVTKGAR</sequence>
<proteinExistence type="predicted"/>